<dbReference type="Proteomes" id="UP000077755">
    <property type="component" value="Chromosome 2"/>
</dbReference>
<keyword evidence="3" id="KW-0677">Repeat</keyword>
<dbReference type="PANTHER" id="PTHR24186:SF50">
    <property type="entry name" value="ANKYRIN REPEAT-CONTAINING PROTEIN ITN1-LIKE ISOFORM X1"/>
    <property type="match status" value="1"/>
</dbReference>
<feature type="transmembrane region" description="Helical" evidence="8">
    <location>
        <begin position="298"/>
        <end position="320"/>
    </location>
</feature>
<dbReference type="InterPro" id="IPR036770">
    <property type="entry name" value="Ankyrin_rpt-contain_sf"/>
</dbReference>
<evidence type="ECO:0000256" key="5">
    <source>
        <dbReference type="ARBA" id="ARBA00023043"/>
    </source>
</evidence>
<keyword evidence="2 8" id="KW-0812">Transmembrane</keyword>
<sequence length="446" mass="49981">MAAAQVLVKADPNHRHTQNSDGETPIYIAVKLGHLDILKMMCAILKAPAFEGPDGRTALHAAVTRLPKDCVRYVLEHTSNLVTSCDEDGKTPLHYAVLHKFDSVLDKIVKATVEASIDRFSTDYEGMVPTPLWLAMEGGFTSTVIQLITLLPGVCLEINHDNKRNILHFAAFRSDKKMVQAILKYCPRDDIDTLVKGKDDNGDTPLHLLIDQGCFIADLLKYERVVRMVKNKQDMTPLDMLYKQDKIIADQNLMVRKLINIHVPSWKRSEKDDKFKRKNKELMKAELIQYKDRTNAQIIVTALIVTVTFTVGFTMPGGYYQSGDLNQGLVLLSKKRAFSAFMISDALALALSTISLFLYFISTTYEDPQLVSKLNGVSSVLTVVSVVAMMLTFTTGTYAVLSHSPHVAITVCIICSTFFLFIIVFLIIEGIYDRENIEENVPSFHL</sequence>
<keyword evidence="11" id="KW-1185">Reference proteome</keyword>
<dbReference type="PROSITE" id="PS50088">
    <property type="entry name" value="ANK_REPEAT"/>
    <property type="match status" value="1"/>
</dbReference>
<feature type="transmembrane region" description="Helical" evidence="8">
    <location>
        <begin position="407"/>
        <end position="428"/>
    </location>
</feature>
<feature type="domain" description="PGG" evidence="9">
    <location>
        <begin position="290"/>
        <end position="400"/>
    </location>
</feature>
<feature type="transmembrane region" description="Helical" evidence="8">
    <location>
        <begin position="340"/>
        <end position="362"/>
    </location>
</feature>
<evidence type="ECO:0000256" key="2">
    <source>
        <dbReference type="ARBA" id="ARBA00022692"/>
    </source>
</evidence>
<dbReference type="InterPro" id="IPR002110">
    <property type="entry name" value="Ankyrin_rpt"/>
</dbReference>
<evidence type="ECO:0000256" key="3">
    <source>
        <dbReference type="ARBA" id="ARBA00022737"/>
    </source>
</evidence>
<evidence type="ECO:0000256" key="4">
    <source>
        <dbReference type="ARBA" id="ARBA00022989"/>
    </source>
</evidence>
<dbReference type="AlphaFoldDB" id="A0AAF0WDC6"/>
<dbReference type="SUPFAM" id="SSF48403">
    <property type="entry name" value="Ankyrin repeat"/>
    <property type="match status" value="1"/>
</dbReference>
<dbReference type="SMART" id="SM00248">
    <property type="entry name" value="ANK"/>
    <property type="match status" value="6"/>
</dbReference>
<protein>
    <recommendedName>
        <fullName evidence="9">PGG domain-containing protein</fullName>
    </recommendedName>
</protein>
<dbReference type="Pfam" id="PF13962">
    <property type="entry name" value="PGG"/>
    <property type="match status" value="1"/>
</dbReference>
<accession>A0AAF0WDC6</accession>
<keyword evidence="6 8" id="KW-0472">Membrane</keyword>
<feature type="repeat" description="ANK" evidence="7">
    <location>
        <begin position="21"/>
        <end position="41"/>
    </location>
</feature>
<dbReference type="GO" id="GO:0005886">
    <property type="term" value="C:plasma membrane"/>
    <property type="evidence" value="ECO:0007669"/>
    <property type="project" value="TreeGrafter"/>
</dbReference>
<dbReference type="InterPro" id="IPR026961">
    <property type="entry name" value="PGG_dom"/>
</dbReference>
<evidence type="ECO:0000259" key="9">
    <source>
        <dbReference type="Pfam" id="PF13962"/>
    </source>
</evidence>
<evidence type="ECO:0000256" key="6">
    <source>
        <dbReference type="ARBA" id="ARBA00023136"/>
    </source>
</evidence>
<gene>
    <name evidence="10" type="ORF">DCAR_0207077</name>
</gene>
<evidence type="ECO:0000256" key="8">
    <source>
        <dbReference type="SAM" id="Phobius"/>
    </source>
</evidence>
<keyword evidence="4 8" id="KW-1133">Transmembrane helix</keyword>
<organism evidence="10 11">
    <name type="scientific">Daucus carota subsp. sativus</name>
    <name type="common">Carrot</name>
    <dbReference type="NCBI Taxonomy" id="79200"/>
    <lineage>
        <taxon>Eukaryota</taxon>
        <taxon>Viridiplantae</taxon>
        <taxon>Streptophyta</taxon>
        <taxon>Embryophyta</taxon>
        <taxon>Tracheophyta</taxon>
        <taxon>Spermatophyta</taxon>
        <taxon>Magnoliopsida</taxon>
        <taxon>eudicotyledons</taxon>
        <taxon>Gunneridae</taxon>
        <taxon>Pentapetalae</taxon>
        <taxon>asterids</taxon>
        <taxon>campanulids</taxon>
        <taxon>Apiales</taxon>
        <taxon>Apiaceae</taxon>
        <taxon>Apioideae</taxon>
        <taxon>Scandiceae</taxon>
        <taxon>Daucinae</taxon>
        <taxon>Daucus</taxon>
        <taxon>Daucus sect. Daucus</taxon>
    </lineage>
</organism>
<reference evidence="10" key="2">
    <citation type="submission" date="2022-03" db="EMBL/GenBank/DDBJ databases">
        <title>Draft title - Genomic analysis of global carrot germplasm unveils the trajectory of domestication and the origin of high carotenoid orange carrot.</title>
        <authorList>
            <person name="Iorizzo M."/>
            <person name="Ellison S."/>
            <person name="Senalik D."/>
            <person name="Macko-Podgorni A."/>
            <person name="Grzebelus D."/>
            <person name="Bostan H."/>
            <person name="Rolling W."/>
            <person name="Curaba J."/>
            <person name="Simon P."/>
        </authorList>
    </citation>
    <scope>NUCLEOTIDE SEQUENCE</scope>
    <source>
        <tissue evidence="10">Leaf</tissue>
    </source>
</reference>
<dbReference type="PROSITE" id="PS50297">
    <property type="entry name" value="ANK_REP_REGION"/>
    <property type="match status" value="1"/>
</dbReference>
<comment type="subcellular location">
    <subcellularLocation>
        <location evidence="1">Membrane</location>
        <topology evidence="1">Multi-pass membrane protein</topology>
    </subcellularLocation>
</comment>
<evidence type="ECO:0000256" key="7">
    <source>
        <dbReference type="PROSITE-ProRule" id="PRU00023"/>
    </source>
</evidence>
<proteinExistence type="predicted"/>
<dbReference type="Gene3D" id="1.25.40.20">
    <property type="entry name" value="Ankyrin repeat-containing domain"/>
    <property type="match status" value="1"/>
</dbReference>
<feature type="transmembrane region" description="Helical" evidence="8">
    <location>
        <begin position="374"/>
        <end position="401"/>
    </location>
</feature>
<dbReference type="EMBL" id="CP093344">
    <property type="protein sequence ID" value="WOG87845.1"/>
    <property type="molecule type" value="Genomic_DNA"/>
</dbReference>
<keyword evidence="5 7" id="KW-0040">ANK repeat</keyword>
<evidence type="ECO:0000313" key="10">
    <source>
        <dbReference type="EMBL" id="WOG87845.1"/>
    </source>
</evidence>
<evidence type="ECO:0000313" key="11">
    <source>
        <dbReference type="Proteomes" id="UP000077755"/>
    </source>
</evidence>
<reference evidence="10" key="1">
    <citation type="journal article" date="2016" name="Nat. Genet.">
        <title>A high-quality carrot genome assembly provides new insights into carotenoid accumulation and asterid genome evolution.</title>
        <authorList>
            <person name="Iorizzo M."/>
            <person name="Ellison S."/>
            <person name="Senalik D."/>
            <person name="Zeng P."/>
            <person name="Satapoomin P."/>
            <person name="Huang J."/>
            <person name="Bowman M."/>
            <person name="Iovene M."/>
            <person name="Sanseverino W."/>
            <person name="Cavagnaro P."/>
            <person name="Yildiz M."/>
            <person name="Macko-Podgorni A."/>
            <person name="Moranska E."/>
            <person name="Grzebelus E."/>
            <person name="Grzebelus D."/>
            <person name="Ashrafi H."/>
            <person name="Zheng Z."/>
            <person name="Cheng S."/>
            <person name="Spooner D."/>
            <person name="Van Deynze A."/>
            <person name="Simon P."/>
        </authorList>
    </citation>
    <scope>NUCLEOTIDE SEQUENCE</scope>
    <source>
        <tissue evidence="10">Leaf</tissue>
    </source>
</reference>
<dbReference type="Pfam" id="PF12796">
    <property type="entry name" value="Ank_2"/>
    <property type="match status" value="2"/>
</dbReference>
<name>A0AAF0WDC6_DAUCS</name>
<dbReference type="PANTHER" id="PTHR24186">
    <property type="entry name" value="PROTEIN PHOSPHATASE 1 REGULATORY SUBUNIT"/>
    <property type="match status" value="1"/>
</dbReference>
<evidence type="ECO:0000256" key="1">
    <source>
        <dbReference type="ARBA" id="ARBA00004141"/>
    </source>
</evidence>